<organism evidence="2">
    <name type="scientific">Echinostoma caproni</name>
    <dbReference type="NCBI Taxonomy" id="27848"/>
    <lineage>
        <taxon>Eukaryota</taxon>
        <taxon>Metazoa</taxon>
        <taxon>Spiralia</taxon>
        <taxon>Lophotrochozoa</taxon>
        <taxon>Platyhelminthes</taxon>
        <taxon>Trematoda</taxon>
        <taxon>Digenea</taxon>
        <taxon>Plagiorchiida</taxon>
        <taxon>Echinostomata</taxon>
        <taxon>Echinostomatoidea</taxon>
        <taxon>Echinostomatidae</taxon>
        <taxon>Echinostoma</taxon>
    </lineage>
</organism>
<dbReference type="AlphaFoldDB" id="A0A183A987"/>
<dbReference type="WBParaSite" id="ECPE_0000352501-mRNA-1">
    <property type="protein sequence ID" value="ECPE_0000352501-mRNA-1"/>
    <property type="gene ID" value="ECPE_0000352501"/>
</dbReference>
<feature type="region of interest" description="Disordered" evidence="1">
    <location>
        <begin position="408"/>
        <end position="439"/>
    </location>
</feature>
<protein>
    <submittedName>
        <fullName evidence="2">Lysosomal trafficking regulator lyst</fullName>
    </submittedName>
</protein>
<reference evidence="2" key="1">
    <citation type="submission" date="2016-06" db="UniProtKB">
        <authorList>
            <consortium name="WormBaseParasite"/>
        </authorList>
    </citation>
    <scope>IDENTIFICATION</scope>
</reference>
<proteinExistence type="predicted"/>
<evidence type="ECO:0000256" key="1">
    <source>
        <dbReference type="SAM" id="MobiDB-lite"/>
    </source>
</evidence>
<evidence type="ECO:0000313" key="2">
    <source>
        <dbReference type="WBParaSite" id="ECPE_0000352501-mRNA-1"/>
    </source>
</evidence>
<sequence>LNRGGCEGLLRAARLLARPRFTDAHLGSQSASSSLLFELMTGRDSAVALIAAQILVALALTLEPTLGPEILFELCSCVPANSKSTCVEDNQSGEVKVPCSPQTTPLLLFFPVLDELETGWTARRLSISDSPPTESPWVASELLPNIFDDPIAYQPSTTMGCYLVQEMLTFQFFPRLWDVVSRDSQKSRTAPLLRAVVWLLCREQILVRTRLARPRLQLALRMQLKPLLTLLDSQTEFSERIELLLTLLEHALSIHERVPLQPEANRAGPGGRFTAARKPTRPNTSRYLSPRLAYQLGHCLIRLAARFLSRLRQSTDSNERTNMLRVLGRIENLLQPYGDCYTINPINGGSSALLRSTALRQLSTTESLQLVDPAYECEADLARSDRLSRLRDLDEQLVDTQCIPALTDRSLPSQSSSSSLLLLNPPSASDGTNEDGLTKGYLRAPTLSRLDRRGSVSPYRRPPGAAFNAFGVPDTIGNPDWRCKSEKTTPAEPGMLYAHSPPFRFDAVRSPNWLHWLRLAMQLCAGSPVRHTDSHVTVHVKALATAQQQSLLPHGLHLPQTSVWQLPEQIPLVVSPTGIGLERVIRLMHQFCPQVKKDAGRGPARPSTGTRACESMWLSQSLFGTPLALLVAECSGSYAEQSDPGGENGDAQGHLKFGGTGTTRLPRHLDSIDVFPTVLPGFFHFSIPKTLHFIFPIKLAVDYCQRRVDYQTDLFRFTRHLLMALFVICHKQDCATVAAEQHRSTDTESAYSVKYPPHLPLDRLLYCLNPREMSILLSDVRRNLRLRLAFDWLRHNQKWETCRPRHDRPSTTHPFSVIISRTLDALGGGPIPPAPAFITPGLLLALLQSHLAEPGVARLVGPLLSAARLLQPPADPGPIASETGNADSDVEEIDVNGELVVVLNE</sequence>
<feature type="compositionally biased region" description="Low complexity" evidence="1">
    <location>
        <begin position="410"/>
        <end position="429"/>
    </location>
</feature>
<feature type="region of interest" description="Disordered" evidence="1">
    <location>
        <begin position="263"/>
        <end position="284"/>
    </location>
</feature>
<name>A0A183A987_9TREM</name>
<accession>A0A183A987</accession>